<proteinExistence type="predicted"/>
<organism evidence="1 2">
    <name type="scientific">Camellia lanceoleosa</name>
    <dbReference type="NCBI Taxonomy" id="1840588"/>
    <lineage>
        <taxon>Eukaryota</taxon>
        <taxon>Viridiplantae</taxon>
        <taxon>Streptophyta</taxon>
        <taxon>Embryophyta</taxon>
        <taxon>Tracheophyta</taxon>
        <taxon>Spermatophyta</taxon>
        <taxon>Magnoliopsida</taxon>
        <taxon>eudicotyledons</taxon>
        <taxon>Gunneridae</taxon>
        <taxon>Pentapetalae</taxon>
        <taxon>asterids</taxon>
        <taxon>Ericales</taxon>
        <taxon>Theaceae</taxon>
        <taxon>Camellia</taxon>
    </lineage>
</organism>
<name>A0ACC0GQ60_9ERIC</name>
<reference evidence="1 2" key="1">
    <citation type="journal article" date="2022" name="Plant J.">
        <title>Chromosome-level genome of Camellia lanceoleosa provides a valuable resource for understanding genome evolution and self-incompatibility.</title>
        <authorList>
            <person name="Gong W."/>
            <person name="Xiao S."/>
            <person name="Wang L."/>
            <person name="Liao Z."/>
            <person name="Chang Y."/>
            <person name="Mo W."/>
            <person name="Hu G."/>
            <person name="Li W."/>
            <person name="Zhao G."/>
            <person name="Zhu H."/>
            <person name="Hu X."/>
            <person name="Ji K."/>
            <person name="Xiang X."/>
            <person name="Song Q."/>
            <person name="Yuan D."/>
            <person name="Jin S."/>
            <person name="Zhang L."/>
        </authorList>
    </citation>
    <scope>NUCLEOTIDE SEQUENCE [LARGE SCALE GENOMIC DNA]</scope>
    <source>
        <strain evidence="1">SQ_2022a</strain>
    </source>
</reference>
<accession>A0ACC0GQ60</accession>
<keyword evidence="2" id="KW-1185">Reference proteome</keyword>
<comment type="caution">
    <text evidence="1">The sequence shown here is derived from an EMBL/GenBank/DDBJ whole genome shotgun (WGS) entry which is preliminary data.</text>
</comment>
<dbReference type="EMBL" id="CM045766">
    <property type="protein sequence ID" value="KAI8002638.1"/>
    <property type="molecule type" value="Genomic_DNA"/>
</dbReference>
<evidence type="ECO:0000313" key="1">
    <source>
        <dbReference type="EMBL" id="KAI8002638.1"/>
    </source>
</evidence>
<dbReference type="Proteomes" id="UP001060215">
    <property type="component" value="Chromosome 9"/>
</dbReference>
<sequence length="442" mass="51037">MPNLWNIHLNCSSANMFALSASLQSLQDSISDIDMKTLRFVVVVIRSYGNTVDNEMKDHYRKLLSGTLGIISNVKHLYASDGMEEICLWFLHIISTQCHRTKIVFKTAGVLLDEMREKGLDALKYKAIILDEVHERSVESDLVLVCVKQFLLKNNDLRQLLDFLHAEEEWLEKLLANDRWLPLILSLLKHTTCIYHLRLEVTSFILLVRNYRTHRVSANPRCSRVLAIGNASVKRLPFSACNNICGHFQKQDLHQDVIIRDIIQNHLLHILCLIAMEKPISLTPEHIRDEKVKEKHGSKMAFLDGNPPERLCQPIVDHIQSLGGEVQLNYRIKKVELNKDGTVKSFLLNNGNAIKGDAYVFATPASFARKLERDSVLQKIGDINWSSCYKCSRMFDRKLRNTYDHLLFSRNIMTQIALCWNWFLHLQRNGSHVVMKKLLMLR</sequence>
<protein>
    <submittedName>
        <fullName evidence="1">Uncharacterized protein</fullName>
    </submittedName>
</protein>
<gene>
    <name evidence="1" type="ORF">LOK49_LG08G02448</name>
</gene>
<evidence type="ECO:0000313" key="2">
    <source>
        <dbReference type="Proteomes" id="UP001060215"/>
    </source>
</evidence>